<evidence type="ECO:0000256" key="8">
    <source>
        <dbReference type="PIRSR" id="PIRSR602401-1"/>
    </source>
</evidence>
<evidence type="ECO:0000256" key="1">
    <source>
        <dbReference type="ARBA" id="ARBA00001971"/>
    </source>
</evidence>
<evidence type="ECO:0000256" key="6">
    <source>
        <dbReference type="ARBA" id="ARBA00023004"/>
    </source>
</evidence>
<keyword evidence="11" id="KW-1133">Transmembrane helix</keyword>
<keyword evidence="4 8" id="KW-0479">Metal-binding</keyword>
<dbReference type="Gene3D" id="1.10.630.10">
    <property type="entry name" value="Cytochrome P450"/>
    <property type="match status" value="1"/>
</dbReference>
<evidence type="ECO:0000256" key="10">
    <source>
        <dbReference type="SAM" id="MobiDB-lite"/>
    </source>
</evidence>
<dbReference type="PROSITE" id="PS00086">
    <property type="entry name" value="CYTOCHROME_P450"/>
    <property type="match status" value="1"/>
</dbReference>
<comment type="cofactor">
    <cofactor evidence="1 8">
        <name>heme</name>
        <dbReference type="ChEBI" id="CHEBI:30413"/>
    </cofactor>
</comment>
<dbReference type="PANTHER" id="PTHR24305">
    <property type="entry name" value="CYTOCHROME P450"/>
    <property type="match status" value="1"/>
</dbReference>
<name>A0AA39WY18_9PEZI</name>
<feature type="binding site" description="axial binding residue" evidence="8">
    <location>
        <position position="457"/>
    </location>
    <ligand>
        <name>heme</name>
        <dbReference type="ChEBI" id="CHEBI:30413"/>
    </ligand>
    <ligandPart>
        <name>Fe</name>
        <dbReference type="ChEBI" id="CHEBI:18248"/>
    </ligandPart>
</feature>
<comment type="similarity">
    <text evidence="2 9">Belongs to the cytochrome P450 family.</text>
</comment>
<protein>
    <submittedName>
        <fullName evidence="12">Isotrichodermin C-15 hydroxylase</fullName>
    </submittedName>
</protein>
<dbReference type="EMBL" id="JAULSU010000003">
    <property type="protein sequence ID" value="KAK0623686.1"/>
    <property type="molecule type" value="Genomic_DNA"/>
</dbReference>
<keyword evidence="6 8" id="KW-0408">Iron</keyword>
<evidence type="ECO:0000313" key="13">
    <source>
        <dbReference type="Proteomes" id="UP001175000"/>
    </source>
</evidence>
<keyword evidence="11" id="KW-0812">Transmembrane</keyword>
<feature type="transmembrane region" description="Helical" evidence="11">
    <location>
        <begin position="15"/>
        <end position="36"/>
    </location>
</feature>
<keyword evidence="11" id="KW-0472">Membrane</keyword>
<evidence type="ECO:0000256" key="3">
    <source>
        <dbReference type="ARBA" id="ARBA00022617"/>
    </source>
</evidence>
<dbReference type="InterPro" id="IPR002401">
    <property type="entry name" value="Cyt_P450_E_grp-I"/>
</dbReference>
<reference evidence="12" key="1">
    <citation type="submission" date="2023-06" db="EMBL/GenBank/DDBJ databases">
        <title>Genome-scale phylogeny and comparative genomics of the fungal order Sordariales.</title>
        <authorList>
            <consortium name="Lawrence Berkeley National Laboratory"/>
            <person name="Hensen N."/>
            <person name="Bonometti L."/>
            <person name="Westerberg I."/>
            <person name="Brannstrom I.O."/>
            <person name="Guillou S."/>
            <person name="Cros-Aarteil S."/>
            <person name="Calhoun S."/>
            <person name="Haridas S."/>
            <person name="Kuo A."/>
            <person name="Mondo S."/>
            <person name="Pangilinan J."/>
            <person name="Riley R."/>
            <person name="Labutti K."/>
            <person name="Andreopoulos B."/>
            <person name="Lipzen A."/>
            <person name="Chen C."/>
            <person name="Yanf M."/>
            <person name="Daum C."/>
            <person name="Ng V."/>
            <person name="Clum A."/>
            <person name="Steindorff A."/>
            <person name="Ohm R."/>
            <person name="Martin F."/>
            <person name="Silar P."/>
            <person name="Natvig D."/>
            <person name="Lalanne C."/>
            <person name="Gautier V."/>
            <person name="Ament-Velasquez S.L."/>
            <person name="Kruys A."/>
            <person name="Hutchinson M.I."/>
            <person name="Powell A.J."/>
            <person name="Barry K."/>
            <person name="Miller A.N."/>
            <person name="Grigoriev I.V."/>
            <person name="Debuchy R."/>
            <person name="Gladieux P."/>
            <person name="Thoren M.H."/>
            <person name="Johannesson H."/>
        </authorList>
    </citation>
    <scope>NUCLEOTIDE SEQUENCE</scope>
    <source>
        <strain evidence="12">CBS 606.72</strain>
    </source>
</reference>
<dbReference type="PRINTS" id="PR00385">
    <property type="entry name" value="P450"/>
</dbReference>
<keyword evidence="5 9" id="KW-0560">Oxidoreductase</keyword>
<dbReference type="CDD" id="cd11058">
    <property type="entry name" value="CYP60B-like"/>
    <property type="match status" value="1"/>
</dbReference>
<proteinExistence type="inferred from homology"/>
<organism evidence="12 13">
    <name type="scientific">Immersiella caudata</name>
    <dbReference type="NCBI Taxonomy" id="314043"/>
    <lineage>
        <taxon>Eukaryota</taxon>
        <taxon>Fungi</taxon>
        <taxon>Dikarya</taxon>
        <taxon>Ascomycota</taxon>
        <taxon>Pezizomycotina</taxon>
        <taxon>Sordariomycetes</taxon>
        <taxon>Sordariomycetidae</taxon>
        <taxon>Sordariales</taxon>
        <taxon>Lasiosphaeriaceae</taxon>
        <taxon>Immersiella</taxon>
    </lineage>
</organism>
<evidence type="ECO:0000256" key="9">
    <source>
        <dbReference type="RuleBase" id="RU000461"/>
    </source>
</evidence>
<dbReference type="Proteomes" id="UP001175000">
    <property type="component" value="Unassembled WGS sequence"/>
</dbReference>
<dbReference type="GO" id="GO:0020037">
    <property type="term" value="F:heme binding"/>
    <property type="evidence" value="ECO:0007669"/>
    <property type="project" value="InterPro"/>
</dbReference>
<feature type="transmembrane region" description="Helical" evidence="11">
    <location>
        <begin position="231"/>
        <end position="254"/>
    </location>
</feature>
<feature type="compositionally biased region" description="Polar residues" evidence="10">
    <location>
        <begin position="106"/>
        <end position="117"/>
    </location>
</feature>
<keyword evidence="13" id="KW-1185">Reference proteome</keyword>
<keyword evidence="7 9" id="KW-0503">Monooxygenase</keyword>
<comment type="caution">
    <text evidence="12">The sequence shown here is derived from an EMBL/GenBank/DDBJ whole genome shotgun (WGS) entry which is preliminary data.</text>
</comment>
<evidence type="ECO:0000313" key="12">
    <source>
        <dbReference type="EMBL" id="KAK0623686.1"/>
    </source>
</evidence>
<dbReference type="PANTHER" id="PTHR24305:SF230">
    <property type="entry name" value="P450, PUTATIVE (EUROFUNG)-RELATED"/>
    <property type="match status" value="1"/>
</dbReference>
<dbReference type="GO" id="GO:0005506">
    <property type="term" value="F:iron ion binding"/>
    <property type="evidence" value="ECO:0007669"/>
    <property type="project" value="InterPro"/>
</dbReference>
<dbReference type="PRINTS" id="PR00463">
    <property type="entry name" value="EP450I"/>
</dbReference>
<evidence type="ECO:0000256" key="5">
    <source>
        <dbReference type="ARBA" id="ARBA00023002"/>
    </source>
</evidence>
<gene>
    <name evidence="12" type="ORF">B0T14DRAFT_516885</name>
</gene>
<dbReference type="InterPro" id="IPR050121">
    <property type="entry name" value="Cytochrome_P450_monoxygenase"/>
</dbReference>
<evidence type="ECO:0000256" key="4">
    <source>
        <dbReference type="ARBA" id="ARBA00022723"/>
    </source>
</evidence>
<feature type="transmembrane region" description="Helical" evidence="11">
    <location>
        <begin position="309"/>
        <end position="332"/>
    </location>
</feature>
<dbReference type="GO" id="GO:0004497">
    <property type="term" value="F:monooxygenase activity"/>
    <property type="evidence" value="ECO:0007669"/>
    <property type="project" value="UniProtKB-KW"/>
</dbReference>
<accession>A0AA39WY18</accession>
<dbReference type="SUPFAM" id="SSF48264">
    <property type="entry name" value="Cytochrome P450"/>
    <property type="match status" value="1"/>
</dbReference>
<evidence type="ECO:0000256" key="2">
    <source>
        <dbReference type="ARBA" id="ARBA00010617"/>
    </source>
</evidence>
<dbReference type="Pfam" id="PF00067">
    <property type="entry name" value="p450"/>
    <property type="match status" value="1"/>
</dbReference>
<evidence type="ECO:0000256" key="11">
    <source>
        <dbReference type="SAM" id="Phobius"/>
    </source>
</evidence>
<sequence length="513" mass="57967">MSTHEDATWASHLWLYVYLACAIIATYLAATTIYNLHFHPLRSIPGPFYHRASPLPYILRMISGDLPFHTHRLHEQYGPVVRLAPNHLSFTDVRAWRDIYGHRVPPQSQSQNGTADPSHTLDENPKSRTHYGFFPQIPPSILEAPREEHALLRKALANGFSEKALRLQEGRIKRYVDFLVLRLTQNAKRGTKALDIAKWYNWIAFDVVSDLIFAEPFGCLERQEYHPFVELIVGTIKGGTVLVGINYLGLSWVLKMMWEMGVGKLVYRMRSDLKEKLQGRIEKKEVVEDLFEGLIQLEGIDMERLTSNAVVLIAAGSETTATLLAGVTYLLLSNPEKMAKLKIEVRNAFNSAEEITIASVSRLPYMLACLNEALRMYPPVTGSLVRQIAPGGATIAGQFLPGGTLAECQQWSMNHSSDHWNEPWVFRPERFLDAKAELLKSGAGEALQPFNVGPRNCVGRNLAYAEMRLILANIIYHFDLTLADESKDWIAKQKAYPLWARGPLQVFVEPVFS</sequence>
<dbReference type="InterPro" id="IPR017972">
    <property type="entry name" value="Cyt_P450_CS"/>
</dbReference>
<keyword evidence="3 8" id="KW-0349">Heme</keyword>
<dbReference type="InterPro" id="IPR036396">
    <property type="entry name" value="Cyt_P450_sf"/>
</dbReference>
<dbReference type="InterPro" id="IPR001128">
    <property type="entry name" value="Cyt_P450"/>
</dbReference>
<feature type="region of interest" description="Disordered" evidence="10">
    <location>
        <begin position="103"/>
        <end position="123"/>
    </location>
</feature>
<evidence type="ECO:0000256" key="7">
    <source>
        <dbReference type="ARBA" id="ARBA00023033"/>
    </source>
</evidence>
<dbReference type="AlphaFoldDB" id="A0AA39WY18"/>
<dbReference type="GO" id="GO:0016705">
    <property type="term" value="F:oxidoreductase activity, acting on paired donors, with incorporation or reduction of molecular oxygen"/>
    <property type="evidence" value="ECO:0007669"/>
    <property type="project" value="InterPro"/>
</dbReference>